<dbReference type="Proteomes" id="UP001066276">
    <property type="component" value="Chromosome 7"/>
</dbReference>
<organism evidence="2 3">
    <name type="scientific">Pleurodeles waltl</name>
    <name type="common">Iberian ribbed newt</name>
    <dbReference type="NCBI Taxonomy" id="8319"/>
    <lineage>
        <taxon>Eukaryota</taxon>
        <taxon>Metazoa</taxon>
        <taxon>Chordata</taxon>
        <taxon>Craniata</taxon>
        <taxon>Vertebrata</taxon>
        <taxon>Euteleostomi</taxon>
        <taxon>Amphibia</taxon>
        <taxon>Batrachia</taxon>
        <taxon>Caudata</taxon>
        <taxon>Salamandroidea</taxon>
        <taxon>Salamandridae</taxon>
        <taxon>Pleurodelinae</taxon>
        <taxon>Pleurodeles</taxon>
    </lineage>
</organism>
<evidence type="ECO:0000313" key="3">
    <source>
        <dbReference type="Proteomes" id="UP001066276"/>
    </source>
</evidence>
<keyword evidence="3" id="KW-1185">Reference proteome</keyword>
<reference evidence="2" key="1">
    <citation type="journal article" date="2022" name="bioRxiv">
        <title>Sequencing and chromosome-scale assembly of the giantPleurodeles waltlgenome.</title>
        <authorList>
            <person name="Brown T."/>
            <person name="Elewa A."/>
            <person name="Iarovenko S."/>
            <person name="Subramanian E."/>
            <person name="Araus A.J."/>
            <person name="Petzold A."/>
            <person name="Susuki M."/>
            <person name="Suzuki K.-i.T."/>
            <person name="Hayashi T."/>
            <person name="Toyoda A."/>
            <person name="Oliveira C."/>
            <person name="Osipova E."/>
            <person name="Leigh N.D."/>
            <person name="Simon A."/>
            <person name="Yun M.H."/>
        </authorList>
    </citation>
    <scope>NUCLEOTIDE SEQUENCE</scope>
    <source>
        <strain evidence="2">20211129_DDA</strain>
        <tissue evidence="2">Liver</tissue>
    </source>
</reference>
<comment type="caution">
    <text evidence="2">The sequence shown here is derived from an EMBL/GenBank/DDBJ whole genome shotgun (WGS) entry which is preliminary data.</text>
</comment>
<name>A0AAV7Q0R4_PLEWA</name>
<feature type="compositionally biased region" description="Gly residues" evidence="1">
    <location>
        <begin position="1"/>
        <end position="10"/>
    </location>
</feature>
<dbReference type="AlphaFoldDB" id="A0AAV7Q0R4"/>
<accession>A0AAV7Q0R4</accession>
<dbReference type="EMBL" id="JANPWB010000011">
    <property type="protein sequence ID" value="KAJ1131698.1"/>
    <property type="molecule type" value="Genomic_DNA"/>
</dbReference>
<proteinExistence type="predicted"/>
<evidence type="ECO:0000256" key="1">
    <source>
        <dbReference type="SAM" id="MobiDB-lite"/>
    </source>
</evidence>
<feature type="region of interest" description="Disordered" evidence="1">
    <location>
        <begin position="1"/>
        <end position="112"/>
    </location>
</feature>
<protein>
    <submittedName>
        <fullName evidence="2">Uncharacterized protein</fullName>
    </submittedName>
</protein>
<sequence length="112" mass="11304">MGRLGGGGTTGDAAAGEAEKTKGTDGEEEGEAGRGRSGWGSWKNKGTDGEEVPLGGGAGSDLPAKAVSKVAPRSHAVAAINGGRAGRMGRQGGWGRRGRSSWGSWKNKRNGR</sequence>
<gene>
    <name evidence="2" type="ORF">NDU88_010032</name>
</gene>
<feature type="compositionally biased region" description="Gly residues" evidence="1">
    <location>
        <begin position="83"/>
        <end position="95"/>
    </location>
</feature>
<evidence type="ECO:0000313" key="2">
    <source>
        <dbReference type="EMBL" id="KAJ1131698.1"/>
    </source>
</evidence>